<keyword evidence="2" id="KW-1185">Reference proteome</keyword>
<name>A0A9P6NCT6_9BASI</name>
<comment type="caution">
    <text evidence="1">The sequence shown here is derived from an EMBL/GenBank/DDBJ whole genome shotgun (WGS) entry which is preliminary data.</text>
</comment>
<protein>
    <submittedName>
        <fullName evidence="1">Uncharacterized protein</fullName>
    </submittedName>
</protein>
<evidence type="ECO:0000313" key="2">
    <source>
        <dbReference type="Proteomes" id="UP000886653"/>
    </source>
</evidence>
<accession>A0A9P6NCT6</accession>
<gene>
    <name evidence="1" type="ORF">CROQUDRAFT_51710</name>
</gene>
<evidence type="ECO:0000313" key="1">
    <source>
        <dbReference type="EMBL" id="KAG0141425.1"/>
    </source>
</evidence>
<feature type="non-terminal residue" evidence="1">
    <location>
        <position position="1"/>
    </location>
</feature>
<reference evidence="1" key="1">
    <citation type="submission" date="2013-11" db="EMBL/GenBank/DDBJ databases">
        <title>Genome sequence of the fusiform rust pathogen reveals effectors for host alternation and coevolution with pine.</title>
        <authorList>
            <consortium name="DOE Joint Genome Institute"/>
            <person name="Smith K."/>
            <person name="Pendleton A."/>
            <person name="Kubisiak T."/>
            <person name="Anderson C."/>
            <person name="Salamov A."/>
            <person name="Aerts A."/>
            <person name="Riley R."/>
            <person name="Clum A."/>
            <person name="Lindquist E."/>
            <person name="Ence D."/>
            <person name="Campbell M."/>
            <person name="Kronenberg Z."/>
            <person name="Feau N."/>
            <person name="Dhillon B."/>
            <person name="Hamelin R."/>
            <person name="Burleigh J."/>
            <person name="Smith J."/>
            <person name="Yandell M."/>
            <person name="Nelson C."/>
            <person name="Grigoriev I."/>
            <person name="Davis J."/>
        </authorList>
    </citation>
    <scope>NUCLEOTIDE SEQUENCE</scope>
    <source>
        <strain evidence="1">G11</strain>
    </source>
</reference>
<dbReference type="EMBL" id="MU167387">
    <property type="protein sequence ID" value="KAG0141425.1"/>
    <property type="molecule type" value="Genomic_DNA"/>
</dbReference>
<sequence length="64" mass="6913">KKHTQLSMPGVKAEDMAKTMSHMPCLTQMANLFLEGAAAQPLTMMLAKLIDTMSVAFQLGSKTS</sequence>
<dbReference type="Proteomes" id="UP000886653">
    <property type="component" value="Unassembled WGS sequence"/>
</dbReference>
<dbReference type="AlphaFoldDB" id="A0A9P6NCT6"/>
<organism evidence="1 2">
    <name type="scientific">Cronartium quercuum f. sp. fusiforme G11</name>
    <dbReference type="NCBI Taxonomy" id="708437"/>
    <lineage>
        <taxon>Eukaryota</taxon>
        <taxon>Fungi</taxon>
        <taxon>Dikarya</taxon>
        <taxon>Basidiomycota</taxon>
        <taxon>Pucciniomycotina</taxon>
        <taxon>Pucciniomycetes</taxon>
        <taxon>Pucciniales</taxon>
        <taxon>Coleosporiaceae</taxon>
        <taxon>Cronartium</taxon>
    </lineage>
</organism>
<proteinExistence type="predicted"/>